<accession>A0A386KQN8</accession>
<evidence type="ECO:0000313" key="3">
    <source>
        <dbReference type="Proteomes" id="UP000275242"/>
    </source>
</evidence>
<feature type="domain" description="DUF7393" evidence="1">
    <location>
        <begin position="1"/>
        <end position="48"/>
    </location>
</feature>
<dbReference type="Proteomes" id="UP000275242">
    <property type="component" value="Segment"/>
</dbReference>
<reference evidence="2 3" key="1">
    <citation type="submission" date="2018-08" db="EMBL/GenBank/DDBJ databases">
        <authorList>
            <person name="Aguilera M."/>
            <person name="Argaez Licea L."/>
            <person name="Bal P."/>
            <person name="Belles-Elsea T."/>
            <person name="Bennett C."/>
            <person name="Blanton K."/>
            <person name="Britt K."/>
            <person name="Busk T."/>
            <person name="Cash C."/>
            <person name="Dang T."/>
            <person name="Dillard A."/>
            <person name="Eickhoff A."/>
            <person name="Gallardo J."/>
            <person name="Gragg C."/>
            <person name="Gunkel S."/>
            <person name="Gutierrez D."/>
            <person name="Hunt A."/>
            <person name="Kohanek J."/>
            <person name="Lachance B."/>
            <person name="Laqui K."/>
            <person name="Lindsey L."/>
            <person name="Nukala N."/>
            <person name="O'Malley M."/>
            <person name="Pena Z."/>
            <person name="Porras F."/>
            <person name="Quiroz D."/>
            <person name="Riggs C."/>
            <person name="Rollins J."/>
            <person name="Vang M."/>
            <person name="Woliver C."/>
            <person name="Yeh Y."/>
            <person name="Valle-Rivera A."/>
            <person name="Gurney S.M.R."/>
            <person name="Garlena R.A."/>
            <person name="Russell D.A."/>
            <person name="Pope W.H."/>
            <person name="Jacobs-Sera D."/>
            <person name="Hatfull G.F."/>
        </authorList>
    </citation>
    <scope>NUCLEOTIDE SEQUENCE [LARGE SCALE GENOMIC DNA]</scope>
</reference>
<dbReference type="GeneID" id="60325999"/>
<name>A0A386KQN8_9CAUD</name>
<sequence length="48" mass="5327">MKIHVQSRGPAGWNATVLFTAGTVYTVSDDQGRKHLIDTSRVTVRRLS</sequence>
<dbReference type="InterPro" id="IPR055817">
    <property type="entry name" value="DUF7393"/>
</dbReference>
<protein>
    <recommendedName>
        <fullName evidence="1">DUF7393 domain-containing protein</fullName>
    </recommendedName>
</protein>
<gene>
    <name evidence="2" type="primary">27</name>
    <name evidence="2" type="ORF">SEA_ARCUSANGELUS_27</name>
</gene>
<dbReference type="KEGG" id="vg:60325999"/>
<dbReference type="Pfam" id="PF24119">
    <property type="entry name" value="DUF7393"/>
    <property type="match status" value="1"/>
</dbReference>
<evidence type="ECO:0000313" key="2">
    <source>
        <dbReference type="EMBL" id="AYD87776.1"/>
    </source>
</evidence>
<organism evidence="2 3">
    <name type="scientific">Mycobacterium phage ArcusAngelus</name>
    <dbReference type="NCBI Taxonomy" id="2315613"/>
    <lineage>
        <taxon>Viruses</taxon>
        <taxon>Duplodnaviria</taxon>
        <taxon>Heunggongvirae</taxon>
        <taxon>Uroviricota</taxon>
        <taxon>Caudoviricetes</taxon>
        <taxon>Gracegardnervirinae</taxon>
        <taxon>Cheoctovirus</taxon>
        <taxon>Cheoctovirus arcusangelus</taxon>
    </lineage>
</organism>
<proteinExistence type="predicted"/>
<dbReference type="RefSeq" id="YP_009954506.1">
    <property type="nucleotide sequence ID" value="NC_051633.1"/>
</dbReference>
<dbReference type="EMBL" id="MH744415">
    <property type="protein sequence ID" value="AYD87776.1"/>
    <property type="molecule type" value="Genomic_DNA"/>
</dbReference>
<evidence type="ECO:0000259" key="1">
    <source>
        <dbReference type="Pfam" id="PF24119"/>
    </source>
</evidence>
<keyword evidence="3" id="KW-1185">Reference proteome</keyword>